<feature type="signal peptide" evidence="2">
    <location>
        <begin position="1"/>
        <end position="31"/>
    </location>
</feature>
<dbReference type="GO" id="GO:0005783">
    <property type="term" value="C:endoplasmic reticulum"/>
    <property type="evidence" value="ECO:0007669"/>
    <property type="project" value="TreeGrafter"/>
</dbReference>
<dbReference type="Proteomes" id="UP000825935">
    <property type="component" value="Chromosome 4"/>
</dbReference>
<feature type="chain" id="PRO_5035868470" description="Thioredoxin domain-containing protein" evidence="2">
    <location>
        <begin position="32"/>
        <end position="677"/>
    </location>
</feature>
<name>A0A8T2UYF0_CERRI</name>
<dbReference type="AlphaFoldDB" id="A0A8T2UYF0"/>
<sequence length="677" mass="77154">MKMTVASSLLSPFACSLVTCCGLLLCVLCSAIHPSSRQLPWIRLTSDNFSSEIHTYPFVLCLATVPWSGESRSLMTDLSETLGVNENLHISTQLRVVYINQDKCLDKFFLQSKRYLAFTFFWYSTPFRYKGKLRAQNILTAINHAVSLKSSDYPFKRLETKSDLDRFRESTDRAVILFDFCNYSDRIKDRHHSKKDKSIQLFARSRKAKDVEGVKRLVGLEEELLYEGSPCLTSNVECAIVSPGKQLVLESIRNPSSLLNDTSSVVLFIDRVSPVMDVRKKSWEALKALRAFARGYFNQENLELHLNAYPEVKGEPYLANKGLSSFVHSIFESRVPKEDVNSQESTSYAYTVSHLTDKSTRISENGPTDFGHNVVMKILVEGQKNLQLDASLLKEDLQSLDIGSILLTEDDFVSRKIEEKKNQKIDTQSPLSKVESLFSSNIGSFIEFHPAKMSPELKEDHQEVDEKVNMQSDNHNSFSFYFADGEDQWKEVIEPSLPYPSIVILDFLQEEKFVFSAPNRSIDYTSLKGFFERYADNQLQKTYLSEVAPNKPRKRVQPPFVNRDFHETDGVPRITTERLLRLLGYSVGRHRDVSSFDSTEDMGQLCKKSALVLYTAPACGFCKRMELVFREVHRMITLYLDGSGDSSFMQEVEHTYSTFDMGDKDMNIGGNLPVFAS</sequence>
<evidence type="ECO:0000313" key="3">
    <source>
        <dbReference type="EMBL" id="KAH7440252.1"/>
    </source>
</evidence>
<evidence type="ECO:0000256" key="1">
    <source>
        <dbReference type="ARBA" id="ARBA00006347"/>
    </source>
</evidence>
<dbReference type="GO" id="GO:0003756">
    <property type="term" value="F:protein disulfide isomerase activity"/>
    <property type="evidence" value="ECO:0007669"/>
    <property type="project" value="TreeGrafter"/>
</dbReference>
<comment type="caution">
    <text evidence="3">The sequence shown here is derived from an EMBL/GenBank/DDBJ whole genome shotgun (WGS) entry which is preliminary data.</text>
</comment>
<evidence type="ECO:0000313" key="4">
    <source>
        <dbReference type="Proteomes" id="UP000825935"/>
    </source>
</evidence>
<dbReference type="EMBL" id="CM035409">
    <property type="protein sequence ID" value="KAH7440252.1"/>
    <property type="molecule type" value="Genomic_DNA"/>
</dbReference>
<reference evidence="3" key="1">
    <citation type="submission" date="2021-08" db="EMBL/GenBank/DDBJ databases">
        <title>WGS assembly of Ceratopteris richardii.</title>
        <authorList>
            <person name="Marchant D.B."/>
            <person name="Chen G."/>
            <person name="Jenkins J."/>
            <person name="Shu S."/>
            <person name="Leebens-Mack J."/>
            <person name="Grimwood J."/>
            <person name="Schmutz J."/>
            <person name="Soltis P."/>
            <person name="Soltis D."/>
            <person name="Chen Z.-H."/>
        </authorList>
    </citation>
    <scope>NUCLEOTIDE SEQUENCE</scope>
    <source>
        <strain evidence="3">Whitten #5841</strain>
        <tissue evidence="3">Leaf</tissue>
    </source>
</reference>
<organism evidence="3 4">
    <name type="scientific">Ceratopteris richardii</name>
    <name type="common">Triangle waterfern</name>
    <dbReference type="NCBI Taxonomy" id="49495"/>
    <lineage>
        <taxon>Eukaryota</taxon>
        <taxon>Viridiplantae</taxon>
        <taxon>Streptophyta</taxon>
        <taxon>Embryophyta</taxon>
        <taxon>Tracheophyta</taxon>
        <taxon>Polypodiopsida</taxon>
        <taxon>Polypodiidae</taxon>
        <taxon>Polypodiales</taxon>
        <taxon>Pteridineae</taxon>
        <taxon>Pteridaceae</taxon>
        <taxon>Parkerioideae</taxon>
        <taxon>Ceratopteris</taxon>
    </lineage>
</organism>
<dbReference type="PANTHER" id="PTHR18929">
    <property type="entry name" value="PROTEIN DISULFIDE ISOMERASE"/>
    <property type="match status" value="1"/>
</dbReference>
<keyword evidence="4" id="KW-1185">Reference proteome</keyword>
<dbReference type="GO" id="GO:0006457">
    <property type="term" value="P:protein folding"/>
    <property type="evidence" value="ECO:0007669"/>
    <property type="project" value="TreeGrafter"/>
</dbReference>
<keyword evidence="2" id="KW-0732">Signal</keyword>
<dbReference type="PANTHER" id="PTHR18929:SF248">
    <property type="entry name" value="THIOREDOXIN DOMAIN-CONTAINING PROTEIN"/>
    <property type="match status" value="1"/>
</dbReference>
<accession>A0A8T2UYF0</accession>
<comment type="similarity">
    <text evidence="1">Belongs to the protein disulfide isomerase family.</text>
</comment>
<proteinExistence type="inferred from homology"/>
<evidence type="ECO:0000256" key="2">
    <source>
        <dbReference type="SAM" id="SignalP"/>
    </source>
</evidence>
<dbReference type="OrthoDB" id="1910803at2759"/>
<dbReference type="GO" id="GO:0034976">
    <property type="term" value="P:response to endoplasmic reticulum stress"/>
    <property type="evidence" value="ECO:0007669"/>
    <property type="project" value="TreeGrafter"/>
</dbReference>
<evidence type="ECO:0008006" key="5">
    <source>
        <dbReference type="Google" id="ProtNLM"/>
    </source>
</evidence>
<protein>
    <recommendedName>
        <fullName evidence="5">Thioredoxin domain-containing protein</fullName>
    </recommendedName>
</protein>
<gene>
    <name evidence="3" type="ORF">KP509_04G098300</name>
</gene>